<dbReference type="Gramene" id="KVI09830">
    <property type="protein sequence ID" value="KVI09830"/>
    <property type="gene ID" value="Ccrd_011781"/>
</dbReference>
<proteinExistence type="predicted"/>
<dbReference type="STRING" id="59895.A0A103YIN5"/>
<sequence>MVEEEITFLERKVDKLNLSLFLEKKQTREWELQKLRDLQPVRPRKQSFRRQQNQPKFMGYDDQLQDYGLHVRQRRPSFGSSIDIKHSKLRLSVLGTDDRITEYSRYKNFDTKSPNKLSEDLIKCLIGIFLELNQPLLDGEDGSDYVPKQISCMNSKSFKTTFNCTAPPFFFNNHASNLDPYAILLDFDGGIRDIGPYKTFTQITLNSLDHTRISQCSTQVGKLRVLMQKLCTVDLNLLTYKQKLAFWINIYNACIMHAFLQHGLPSTQEKLLVLMNKAVINVGGIVVNALGIEHFILRHPSNPNHGPADEREMVLRHAYGLGFPEPNVTFALCRGSWSSPALRVYTAEDIVDELARARLEYLEACVGVVSKKKIMVPKLLQWHIKDFADDMESLLEWIYSQLPQSGSLKRLIMECLNGETKSSPAKLIEIQPYVYEFRYLLPA</sequence>
<dbReference type="InterPro" id="IPR006869">
    <property type="entry name" value="DUF547"/>
</dbReference>
<organism evidence="2 3">
    <name type="scientific">Cynara cardunculus var. scolymus</name>
    <name type="common">Globe artichoke</name>
    <name type="synonym">Cynara scolymus</name>
    <dbReference type="NCBI Taxonomy" id="59895"/>
    <lineage>
        <taxon>Eukaryota</taxon>
        <taxon>Viridiplantae</taxon>
        <taxon>Streptophyta</taxon>
        <taxon>Embryophyta</taxon>
        <taxon>Tracheophyta</taxon>
        <taxon>Spermatophyta</taxon>
        <taxon>Magnoliopsida</taxon>
        <taxon>eudicotyledons</taxon>
        <taxon>Gunneridae</taxon>
        <taxon>Pentapetalae</taxon>
        <taxon>asterids</taxon>
        <taxon>campanulids</taxon>
        <taxon>Asterales</taxon>
        <taxon>Asteraceae</taxon>
        <taxon>Carduoideae</taxon>
        <taxon>Cardueae</taxon>
        <taxon>Carduinae</taxon>
        <taxon>Cynara</taxon>
    </lineage>
</organism>
<gene>
    <name evidence="2" type="ORF">Ccrd_011781</name>
</gene>
<comment type="caution">
    <text evidence="2">The sequence shown here is derived from an EMBL/GenBank/DDBJ whole genome shotgun (WGS) entry which is preliminary data.</text>
</comment>
<evidence type="ECO:0000313" key="3">
    <source>
        <dbReference type="Proteomes" id="UP000243975"/>
    </source>
</evidence>
<evidence type="ECO:0000259" key="1">
    <source>
        <dbReference type="Pfam" id="PF04784"/>
    </source>
</evidence>
<protein>
    <recommendedName>
        <fullName evidence="1">DUF547 domain-containing protein</fullName>
    </recommendedName>
</protein>
<accession>A0A103YIN5</accession>
<dbReference type="EMBL" id="LEKV01001041">
    <property type="protein sequence ID" value="KVI09830.1"/>
    <property type="molecule type" value="Genomic_DNA"/>
</dbReference>
<dbReference type="PANTHER" id="PTHR46248:SF4">
    <property type="entry name" value="OS01G0147800 PROTEIN"/>
    <property type="match status" value="1"/>
</dbReference>
<feature type="domain" description="DUF547" evidence="1">
    <location>
        <begin position="237"/>
        <end position="362"/>
    </location>
</feature>
<dbReference type="AlphaFoldDB" id="A0A103YIN5"/>
<dbReference type="OMA" id="RSIMECL"/>
<keyword evidence="3" id="KW-1185">Reference proteome</keyword>
<name>A0A103YIN5_CYNCS</name>
<dbReference type="PANTHER" id="PTHR46248">
    <property type="entry name" value="EXPRESSED PROTEIN"/>
    <property type="match status" value="1"/>
</dbReference>
<reference evidence="2 3" key="1">
    <citation type="journal article" date="2016" name="Sci. Rep.">
        <title>The genome sequence of the outbreeding globe artichoke constructed de novo incorporating a phase-aware low-pass sequencing strategy of F1 progeny.</title>
        <authorList>
            <person name="Scaglione D."/>
            <person name="Reyes-Chin-Wo S."/>
            <person name="Acquadro A."/>
            <person name="Froenicke L."/>
            <person name="Portis E."/>
            <person name="Beitel C."/>
            <person name="Tirone M."/>
            <person name="Mauro R."/>
            <person name="Lo Monaco A."/>
            <person name="Mauromicale G."/>
            <person name="Faccioli P."/>
            <person name="Cattivelli L."/>
            <person name="Rieseberg L."/>
            <person name="Michelmore R."/>
            <person name="Lanteri S."/>
        </authorList>
    </citation>
    <scope>NUCLEOTIDE SEQUENCE [LARGE SCALE GENOMIC DNA]</scope>
    <source>
        <strain evidence="2">2C</strain>
    </source>
</reference>
<dbReference type="Proteomes" id="UP000243975">
    <property type="component" value="Unassembled WGS sequence"/>
</dbReference>
<evidence type="ECO:0000313" key="2">
    <source>
        <dbReference type="EMBL" id="KVI09830.1"/>
    </source>
</evidence>
<dbReference type="Pfam" id="PF04784">
    <property type="entry name" value="DUF547"/>
    <property type="match status" value="1"/>
</dbReference>